<evidence type="ECO:0000313" key="5">
    <source>
        <dbReference type="EMBL" id="MEQ2285636.1"/>
    </source>
</evidence>
<dbReference type="InterPro" id="IPR036179">
    <property type="entry name" value="Ig-like_dom_sf"/>
</dbReference>
<sequence length="247" mass="27154">MSSDCFIEDISAPILVSPLHPVTEGDHLTLSCRDKQKLLSNVFFYHNKKLLHNDSRGQLKISAVSTSDEGFYKCKHSEMQSPRSWISIRVTVPSPVSSFFPVLWTFGPVSGIILIILLLLLWFFRRSKDLCSIRSKVSESSSQSSTTNQTESPEYSSLLQGTGDLYETLKFSKAAGNVGHCGPEEGAVYSEVKTGAADFAPTYAVIDHQKNAKKKDKSKGKWSPAAADAAVYSEIRSVPALRDNAAM</sequence>
<keyword evidence="1" id="KW-0732">Signal</keyword>
<name>A0ABV0XVZ1_9TELE</name>
<dbReference type="SUPFAM" id="SSF48726">
    <property type="entry name" value="Immunoglobulin"/>
    <property type="match status" value="1"/>
</dbReference>
<keyword evidence="3" id="KW-1133">Transmembrane helix</keyword>
<dbReference type="InterPro" id="IPR007110">
    <property type="entry name" value="Ig-like_dom"/>
</dbReference>
<keyword evidence="3" id="KW-0472">Membrane</keyword>
<feature type="domain" description="Ig-like" evidence="4">
    <location>
        <begin position="13"/>
        <end position="91"/>
    </location>
</feature>
<reference evidence="5 6" key="1">
    <citation type="submission" date="2021-06" db="EMBL/GenBank/DDBJ databases">
        <authorList>
            <person name="Palmer J.M."/>
        </authorList>
    </citation>
    <scope>NUCLEOTIDE SEQUENCE [LARGE SCALE GENOMIC DNA]</scope>
    <source>
        <strain evidence="5 6">AS_MEX2019</strain>
        <tissue evidence="5">Muscle</tissue>
    </source>
</reference>
<dbReference type="InterPro" id="IPR050488">
    <property type="entry name" value="Ig_Fc_receptor"/>
</dbReference>
<proteinExistence type="predicted"/>
<dbReference type="InterPro" id="IPR003599">
    <property type="entry name" value="Ig_sub"/>
</dbReference>
<feature type="transmembrane region" description="Helical" evidence="3">
    <location>
        <begin position="102"/>
        <end position="124"/>
    </location>
</feature>
<dbReference type="SMART" id="SM00409">
    <property type="entry name" value="IG"/>
    <property type="match status" value="1"/>
</dbReference>
<dbReference type="Pfam" id="PF13895">
    <property type="entry name" value="Ig_2"/>
    <property type="match status" value="1"/>
</dbReference>
<dbReference type="PROSITE" id="PS50835">
    <property type="entry name" value="IG_LIKE"/>
    <property type="match status" value="1"/>
</dbReference>
<evidence type="ECO:0000259" key="4">
    <source>
        <dbReference type="PROSITE" id="PS50835"/>
    </source>
</evidence>
<evidence type="ECO:0000313" key="6">
    <source>
        <dbReference type="Proteomes" id="UP001469553"/>
    </source>
</evidence>
<evidence type="ECO:0000256" key="1">
    <source>
        <dbReference type="ARBA" id="ARBA00022729"/>
    </source>
</evidence>
<protein>
    <recommendedName>
        <fullName evidence="4">Ig-like domain-containing protein</fullName>
    </recommendedName>
</protein>
<evidence type="ECO:0000256" key="2">
    <source>
        <dbReference type="ARBA" id="ARBA00023157"/>
    </source>
</evidence>
<comment type="caution">
    <text evidence="5">The sequence shown here is derived from an EMBL/GenBank/DDBJ whole genome shotgun (WGS) entry which is preliminary data.</text>
</comment>
<dbReference type="PANTHER" id="PTHR11481:SF64">
    <property type="entry name" value="FC RECEPTOR-LIKE PROTEIN 4"/>
    <property type="match status" value="1"/>
</dbReference>
<dbReference type="EMBL" id="JAHRIP010014109">
    <property type="protein sequence ID" value="MEQ2285636.1"/>
    <property type="molecule type" value="Genomic_DNA"/>
</dbReference>
<evidence type="ECO:0000256" key="3">
    <source>
        <dbReference type="SAM" id="Phobius"/>
    </source>
</evidence>
<organism evidence="5 6">
    <name type="scientific">Ameca splendens</name>
    <dbReference type="NCBI Taxonomy" id="208324"/>
    <lineage>
        <taxon>Eukaryota</taxon>
        <taxon>Metazoa</taxon>
        <taxon>Chordata</taxon>
        <taxon>Craniata</taxon>
        <taxon>Vertebrata</taxon>
        <taxon>Euteleostomi</taxon>
        <taxon>Actinopterygii</taxon>
        <taxon>Neopterygii</taxon>
        <taxon>Teleostei</taxon>
        <taxon>Neoteleostei</taxon>
        <taxon>Acanthomorphata</taxon>
        <taxon>Ovalentaria</taxon>
        <taxon>Atherinomorphae</taxon>
        <taxon>Cyprinodontiformes</taxon>
        <taxon>Goodeidae</taxon>
        <taxon>Ameca</taxon>
    </lineage>
</organism>
<accession>A0ABV0XVZ1</accession>
<gene>
    <name evidence="5" type="ORF">AMECASPLE_033934</name>
</gene>
<dbReference type="Proteomes" id="UP001469553">
    <property type="component" value="Unassembled WGS sequence"/>
</dbReference>
<dbReference type="InterPro" id="IPR013783">
    <property type="entry name" value="Ig-like_fold"/>
</dbReference>
<dbReference type="Gene3D" id="2.60.40.10">
    <property type="entry name" value="Immunoglobulins"/>
    <property type="match status" value="1"/>
</dbReference>
<dbReference type="PANTHER" id="PTHR11481">
    <property type="entry name" value="IMMUNOGLOBULIN FC RECEPTOR"/>
    <property type="match status" value="1"/>
</dbReference>
<keyword evidence="6" id="KW-1185">Reference proteome</keyword>
<keyword evidence="2" id="KW-1015">Disulfide bond</keyword>
<keyword evidence="3" id="KW-0812">Transmembrane</keyword>